<evidence type="ECO:0000313" key="1">
    <source>
        <dbReference type="EMBL" id="NYD38432.1"/>
    </source>
</evidence>
<proteinExistence type="predicted"/>
<sequence>MSTSNGSAPTGNVTDQVADAVARGQQLMTELAGGVTELFSAALSGADDATRRAGTGTLPVGLSSAGEFVDRAYDTGIAVLEMQRSMAHQMLGAVSSMRLR</sequence>
<accession>A0A7Y9E040</accession>
<evidence type="ECO:0000313" key="2">
    <source>
        <dbReference type="Proteomes" id="UP000535890"/>
    </source>
</evidence>
<keyword evidence="2" id="KW-1185">Reference proteome</keyword>
<dbReference type="Proteomes" id="UP000535890">
    <property type="component" value="Unassembled WGS sequence"/>
</dbReference>
<protein>
    <submittedName>
        <fullName evidence="1">Uncharacterized protein</fullName>
    </submittedName>
</protein>
<reference evidence="1 2" key="1">
    <citation type="submission" date="2020-07" db="EMBL/GenBank/DDBJ databases">
        <title>Sequencing the genomes of 1000 actinobacteria strains.</title>
        <authorList>
            <person name="Klenk H.-P."/>
        </authorList>
    </citation>
    <scope>NUCLEOTIDE SEQUENCE [LARGE SCALE GENOMIC DNA]</scope>
    <source>
        <strain evidence="1 2">DSM 45772</strain>
    </source>
</reference>
<name>A0A7Y9E040_9PSEU</name>
<dbReference type="AlphaFoldDB" id="A0A7Y9E040"/>
<dbReference type="RefSeq" id="WP_179795883.1">
    <property type="nucleotide sequence ID" value="NZ_BAABHP010000006.1"/>
</dbReference>
<comment type="caution">
    <text evidence="1">The sequence shown here is derived from an EMBL/GenBank/DDBJ whole genome shotgun (WGS) entry which is preliminary data.</text>
</comment>
<dbReference type="EMBL" id="JACCBN010000001">
    <property type="protein sequence ID" value="NYD38432.1"/>
    <property type="molecule type" value="Genomic_DNA"/>
</dbReference>
<gene>
    <name evidence="1" type="ORF">BJ983_004534</name>
</gene>
<organism evidence="1 2">
    <name type="scientific">Actinomycetospora corticicola</name>
    <dbReference type="NCBI Taxonomy" id="663602"/>
    <lineage>
        <taxon>Bacteria</taxon>
        <taxon>Bacillati</taxon>
        <taxon>Actinomycetota</taxon>
        <taxon>Actinomycetes</taxon>
        <taxon>Pseudonocardiales</taxon>
        <taxon>Pseudonocardiaceae</taxon>
        <taxon>Actinomycetospora</taxon>
    </lineage>
</organism>